<evidence type="ECO:0000313" key="2">
    <source>
        <dbReference type="Proteomes" id="UP000824162"/>
    </source>
</evidence>
<dbReference type="EMBL" id="DXIJ01000095">
    <property type="protein sequence ID" value="HIV86069.1"/>
    <property type="molecule type" value="Genomic_DNA"/>
</dbReference>
<dbReference type="InterPro" id="IPR021377">
    <property type="entry name" value="DUF3006"/>
</dbReference>
<evidence type="ECO:0000313" key="1">
    <source>
        <dbReference type="EMBL" id="HIV86069.1"/>
    </source>
</evidence>
<name>A0A9D1PSE3_9FIRM</name>
<gene>
    <name evidence="1" type="ORF">H9900_04580</name>
</gene>
<protein>
    <submittedName>
        <fullName evidence="1">DUF3006 domain-containing protein</fullName>
    </submittedName>
</protein>
<accession>A0A9D1PSE3</accession>
<dbReference type="Gene3D" id="6.20.120.50">
    <property type="match status" value="1"/>
</dbReference>
<sequence length="72" mass="8106">MKVIIDRFEGEFAVVELNDGRHFENLPLALVPSGAKEGDVLNISIDKGATESRREHIQGMLDILFDNNRPEQ</sequence>
<dbReference type="Pfam" id="PF11213">
    <property type="entry name" value="DUF3006"/>
    <property type="match status" value="1"/>
</dbReference>
<proteinExistence type="predicted"/>
<organism evidence="1 2">
    <name type="scientific">Candidatus Monoglobus merdigallinarum</name>
    <dbReference type="NCBI Taxonomy" id="2838698"/>
    <lineage>
        <taxon>Bacteria</taxon>
        <taxon>Bacillati</taxon>
        <taxon>Bacillota</taxon>
        <taxon>Clostridia</taxon>
        <taxon>Monoglobales</taxon>
        <taxon>Monoglobaceae</taxon>
        <taxon>Monoglobus</taxon>
    </lineage>
</organism>
<reference evidence="1" key="1">
    <citation type="journal article" date="2021" name="PeerJ">
        <title>Extensive microbial diversity within the chicken gut microbiome revealed by metagenomics and culture.</title>
        <authorList>
            <person name="Gilroy R."/>
            <person name="Ravi A."/>
            <person name="Getino M."/>
            <person name="Pursley I."/>
            <person name="Horton D.L."/>
            <person name="Alikhan N.F."/>
            <person name="Baker D."/>
            <person name="Gharbi K."/>
            <person name="Hall N."/>
            <person name="Watson M."/>
            <person name="Adriaenssens E.M."/>
            <person name="Foster-Nyarko E."/>
            <person name="Jarju S."/>
            <person name="Secka A."/>
            <person name="Antonio M."/>
            <person name="Oren A."/>
            <person name="Chaudhuri R.R."/>
            <person name="La Ragione R."/>
            <person name="Hildebrand F."/>
            <person name="Pallen M.J."/>
        </authorList>
    </citation>
    <scope>NUCLEOTIDE SEQUENCE</scope>
    <source>
        <strain evidence="1">5790</strain>
    </source>
</reference>
<dbReference type="AlphaFoldDB" id="A0A9D1PSE3"/>
<reference evidence="1" key="2">
    <citation type="submission" date="2021-04" db="EMBL/GenBank/DDBJ databases">
        <authorList>
            <person name="Gilroy R."/>
        </authorList>
    </citation>
    <scope>NUCLEOTIDE SEQUENCE</scope>
    <source>
        <strain evidence="1">5790</strain>
    </source>
</reference>
<dbReference type="Proteomes" id="UP000824162">
    <property type="component" value="Unassembled WGS sequence"/>
</dbReference>
<comment type="caution">
    <text evidence="1">The sequence shown here is derived from an EMBL/GenBank/DDBJ whole genome shotgun (WGS) entry which is preliminary data.</text>
</comment>